<name>A0AAJ6NYQ5_9CYAN</name>
<accession>A0AAJ6NYQ5</accession>
<protein>
    <submittedName>
        <fullName evidence="1">Uncharacterized protein</fullName>
    </submittedName>
</protein>
<evidence type="ECO:0000313" key="2">
    <source>
        <dbReference type="Proteomes" id="UP001223520"/>
    </source>
</evidence>
<reference evidence="1 2" key="1">
    <citation type="journal article" date="2023" name="Limnol Oceanogr Lett">
        <title>Environmental adaptations by the intertidal Antarctic cyanobacterium Halotia branconii CENA392 as revealed using long-read genome sequencing.</title>
        <authorList>
            <person name="Dextro R.B."/>
            <person name="Delbaje E."/>
            <person name="Freitas P.N.N."/>
            <person name="Geraldes V."/>
            <person name="Pinto E."/>
            <person name="Long P.F."/>
            <person name="Fiore M.F."/>
        </authorList>
    </citation>
    <scope>NUCLEOTIDE SEQUENCE [LARGE SCALE GENOMIC DNA]</scope>
    <source>
        <strain evidence="1 2">CENA392</strain>
        <plasmid evidence="1 2">unnamed1</plasmid>
    </source>
</reference>
<dbReference type="AlphaFoldDB" id="A0AAJ6NYQ5"/>
<keyword evidence="2" id="KW-1185">Reference proteome</keyword>
<dbReference type="RefSeq" id="WP_281486396.1">
    <property type="nucleotide sequence ID" value="NZ_CP124544.1"/>
</dbReference>
<keyword evidence="1" id="KW-0614">Plasmid</keyword>
<sequence>METSKIITIPNHWTSPKYSLGQHTKQGIIVGVQYYLFENLLAPERDGSWRYAVLVSSEDEQVDYIPESQIRLLSSPELRLEMESEIDFCQRKIQNLQQHLETM</sequence>
<geneLocation type="plasmid" evidence="1 2">
    <name>unnamed1</name>
</geneLocation>
<proteinExistence type="predicted"/>
<evidence type="ECO:0000313" key="1">
    <source>
        <dbReference type="EMBL" id="WGV29203.1"/>
    </source>
</evidence>
<dbReference type="Proteomes" id="UP001223520">
    <property type="component" value="Plasmid unnamed1"/>
</dbReference>
<gene>
    <name evidence="1" type="ORF">QI031_30850</name>
</gene>
<dbReference type="EMBL" id="CP124544">
    <property type="protein sequence ID" value="WGV29203.1"/>
    <property type="molecule type" value="Genomic_DNA"/>
</dbReference>
<dbReference type="KEGG" id="hbq:QI031_30850"/>
<organism evidence="1 2">
    <name type="scientific">Halotia branconii CENA392</name>
    <dbReference type="NCBI Taxonomy" id="1539056"/>
    <lineage>
        <taxon>Bacteria</taxon>
        <taxon>Bacillati</taxon>
        <taxon>Cyanobacteriota</taxon>
        <taxon>Cyanophyceae</taxon>
        <taxon>Nostocales</taxon>
        <taxon>Nodulariaceae</taxon>
        <taxon>Halotia</taxon>
    </lineage>
</organism>